<sequence length="615" mass="68376">MTIAKSNGTTTMEATNILIEDERKHQNNALLPYKGGQDEDEDDEITLEDLAPDGGWGWMVAVAMIVVFITTFGPTSSYAIIFGDFLEANGQAGIAMTLFNSVFMITFSIAGLMTNKLMKKYSMRPVGVVGALLFSLPNVCLAFVTNVYEMAFINFLQGMGLGLIVTICNTNFNAYFVKKRAPVMSVAQVVVGLGGIAYPICIEKMMRMYGFRGTALMTGAMSLNCIVGMTMMHPVEWHARKPEDVRAERQREKEERKFRGIVLSDRRYSDVVRTPAKTRWSSLTSLKDESGKQVPLLIETLKSPAKRVASISELEDRIYNRMKSGSMRELLTRRLSTFSSSSLVNLMTSIGSLGDTRQHHPEKIKEKKKEIGVQVSLIKEQDIGKSQLVEILGELLEMSLLKNCGFLNICLGISFVLSSDFTFSYLLPLMMTNNGYTKSQAALAITVCAAAELVSKILLAIFTLMIKVKAKYIFFVAMICMTFAKIGYLLYNDTLIGMFVMITIIGMVRSWLLVPQPLVIIEDISIDKFASAYGIAGAMNGVISIVFGPIVGFLKDWTNSFVVCQLALILMNILFIIPWAVQFVSVDLPKRRKERADKIAAQISGSSFCRLTQRR</sequence>
<protein>
    <submittedName>
        <fullName evidence="2">Monocarboxylate transporter 7</fullName>
    </submittedName>
</protein>
<feature type="transmembrane region" description="Helical" evidence="1">
    <location>
        <begin position="406"/>
        <end position="429"/>
    </location>
</feature>
<proteinExistence type="predicted"/>
<dbReference type="Proteomes" id="UP000053105">
    <property type="component" value="Unassembled WGS sequence"/>
</dbReference>
<feature type="transmembrane region" description="Helical" evidence="1">
    <location>
        <begin position="496"/>
        <end position="520"/>
    </location>
</feature>
<dbReference type="GO" id="GO:0008028">
    <property type="term" value="F:monocarboxylic acid transmembrane transporter activity"/>
    <property type="evidence" value="ECO:0007669"/>
    <property type="project" value="TreeGrafter"/>
</dbReference>
<accession>A0A0M8ZUQ5</accession>
<feature type="transmembrane region" description="Helical" evidence="1">
    <location>
        <begin position="181"/>
        <end position="200"/>
    </location>
</feature>
<name>A0A0M8ZUQ5_9HYME</name>
<dbReference type="InterPro" id="IPR050327">
    <property type="entry name" value="Proton-linked_MCT"/>
</dbReference>
<gene>
    <name evidence="2" type="ORF">WN51_04421</name>
</gene>
<feature type="transmembrane region" description="Helical" evidence="1">
    <location>
        <begin position="532"/>
        <end position="554"/>
    </location>
</feature>
<dbReference type="AlphaFoldDB" id="A0A0M8ZUQ5"/>
<feature type="transmembrane region" description="Helical" evidence="1">
    <location>
        <begin position="93"/>
        <end position="114"/>
    </location>
</feature>
<organism evidence="2 3">
    <name type="scientific">Melipona quadrifasciata</name>
    <dbReference type="NCBI Taxonomy" id="166423"/>
    <lineage>
        <taxon>Eukaryota</taxon>
        <taxon>Metazoa</taxon>
        <taxon>Ecdysozoa</taxon>
        <taxon>Arthropoda</taxon>
        <taxon>Hexapoda</taxon>
        <taxon>Insecta</taxon>
        <taxon>Pterygota</taxon>
        <taxon>Neoptera</taxon>
        <taxon>Endopterygota</taxon>
        <taxon>Hymenoptera</taxon>
        <taxon>Apocrita</taxon>
        <taxon>Aculeata</taxon>
        <taxon>Apoidea</taxon>
        <taxon>Anthophila</taxon>
        <taxon>Apidae</taxon>
        <taxon>Melipona</taxon>
    </lineage>
</organism>
<dbReference type="SUPFAM" id="SSF103473">
    <property type="entry name" value="MFS general substrate transporter"/>
    <property type="match status" value="1"/>
</dbReference>
<reference evidence="2 3" key="1">
    <citation type="submission" date="2015-07" db="EMBL/GenBank/DDBJ databases">
        <title>The genome of Melipona quadrifasciata.</title>
        <authorList>
            <person name="Pan H."/>
            <person name="Kapheim K."/>
        </authorList>
    </citation>
    <scope>NUCLEOTIDE SEQUENCE [LARGE SCALE GENOMIC DNA]</scope>
    <source>
        <strain evidence="2">0111107301</strain>
        <tissue evidence="2">Whole body</tissue>
    </source>
</reference>
<feature type="transmembrane region" description="Helical" evidence="1">
    <location>
        <begin position="150"/>
        <end position="169"/>
    </location>
</feature>
<keyword evidence="1" id="KW-0812">Transmembrane</keyword>
<dbReference type="OrthoDB" id="6499973at2759"/>
<evidence type="ECO:0000256" key="1">
    <source>
        <dbReference type="SAM" id="Phobius"/>
    </source>
</evidence>
<keyword evidence="1" id="KW-1133">Transmembrane helix</keyword>
<feature type="transmembrane region" description="Helical" evidence="1">
    <location>
        <begin position="126"/>
        <end position="144"/>
    </location>
</feature>
<feature type="transmembrane region" description="Helical" evidence="1">
    <location>
        <begin position="212"/>
        <end position="232"/>
    </location>
</feature>
<keyword evidence="1" id="KW-0472">Membrane</keyword>
<feature type="transmembrane region" description="Helical" evidence="1">
    <location>
        <begin position="472"/>
        <end position="490"/>
    </location>
</feature>
<dbReference type="EMBL" id="KQ435878">
    <property type="protein sequence ID" value="KOX69909.1"/>
    <property type="molecule type" value="Genomic_DNA"/>
</dbReference>
<dbReference type="PANTHER" id="PTHR11360">
    <property type="entry name" value="MONOCARBOXYLATE TRANSPORTER"/>
    <property type="match status" value="1"/>
</dbReference>
<dbReference type="InterPro" id="IPR011701">
    <property type="entry name" value="MFS"/>
</dbReference>
<feature type="transmembrane region" description="Helical" evidence="1">
    <location>
        <begin position="441"/>
        <end position="465"/>
    </location>
</feature>
<evidence type="ECO:0000313" key="3">
    <source>
        <dbReference type="Proteomes" id="UP000053105"/>
    </source>
</evidence>
<evidence type="ECO:0000313" key="2">
    <source>
        <dbReference type="EMBL" id="KOX69909.1"/>
    </source>
</evidence>
<dbReference type="InterPro" id="IPR036259">
    <property type="entry name" value="MFS_trans_sf"/>
</dbReference>
<feature type="transmembrane region" description="Helical" evidence="1">
    <location>
        <begin position="560"/>
        <end position="585"/>
    </location>
</feature>
<keyword evidence="3" id="KW-1185">Reference proteome</keyword>
<dbReference type="Pfam" id="PF07690">
    <property type="entry name" value="MFS_1"/>
    <property type="match status" value="1"/>
</dbReference>
<feature type="transmembrane region" description="Helical" evidence="1">
    <location>
        <begin position="56"/>
        <end position="81"/>
    </location>
</feature>
<dbReference type="Gene3D" id="1.20.1250.20">
    <property type="entry name" value="MFS general substrate transporter like domains"/>
    <property type="match status" value="1"/>
</dbReference>
<dbReference type="PANTHER" id="PTHR11360:SF309">
    <property type="entry name" value="MONOCARBOXYLATE TRANSPORTER 7-LIKE PROTEIN"/>
    <property type="match status" value="1"/>
</dbReference>